<dbReference type="OrthoDB" id="6366643at2759"/>
<feature type="compositionally biased region" description="Polar residues" evidence="1">
    <location>
        <begin position="130"/>
        <end position="142"/>
    </location>
</feature>
<protein>
    <recommendedName>
        <fullName evidence="4">Endonuclease/exonuclease/phosphatase domain-containing protein</fullName>
    </recommendedName>
</protein>
<evidence type="ECO:0008006" key="4">
    <source>
        <dbReference type="Google" id="ProtNLM"/>
    </source>
</evidence>
<name>A0A5B7G1H2_PORTR</name>
<organism evidence="2 3">
    <name type="scientific">Portunus trituberculatus</name>
    <name type="common">Swimming crab</name>
    <name type="synonym">Neptunus trituberculatus</name>
    <dbReference type="NCBI Taxonomy" id="210409"/>
    <lineage>
        <taxon>Eukaryota</taxon>
        <taxon>Metazoa</taxon>
        <taxon>Ecdysozoa</taxon>
        <taxon>Arthropoda</taxon>
        <taxon>Crustacea</taxon>
        <taxon>Multicrustacea</taxon>
        <taxon>Malacostraca</taxon>
        <taxon>Eumalacostraca</taxon>
        <taxon>Eucarida</taxon>
        <taxon>Decapoda</taxon>
        <taxon>Pleocyemata</taxon>
        <taxon>Brachyura</taxon>
        <taxon>Eubrachyura</taxon>
        <taxon>Portunoidea</taxon>
        <taxon>Portunidae</taxon>
        <taxon>Portuninae</taxon>
        <taxon>Portunus</taxon>
    </lineage>
</organism>
<comment type="caution">
    <text evidence="2">The sequence shown here is derived from an EMBL/GenBank/DDBJ whole genome shotgun (WGS) entry which is preliminary data.</text>
</comment>
<gene>
    <name evidence="2" type="ORF">E2C01_045241</name>
</gene>
<dbReference type="EMBL" id="VSRR010010147">
    <property type="protein sequence ID" value="MPC51397.1"/>
    <property type="molecule type" value="Genomic_DNA"/>
</dbReference>
<accession>A0A5B7G1H2</accession>
<dbReference type="Proteomes" id="UP000324222">
    <property type="component" value="Unassembled WGS sequence"/>
</dbReference>
<proteinExistence type="predicted"/>
<evidence type="ECO:0000313" key="3">
    <source>
        <dbReference type="Proteomes" id="UP000324222"/>
    </source>
</evidence>
<keyword evidence="3" id="KW-1185">Reference proteome</keyword>
<sequence>MVVVSLDHDFLGAFAEWSLKGRLLVWTTKLVVVTRLNIPQLQILLPAHWTFSMMNTVFLNIEGTSEQTRRCVMYAYRCGMYTYLPYSVNGSQIVKIAFWTPARGFKHLSSASYFQEKFEKFVHPFDMNLDGNTGNGRSSQGTIGDGPQPPGREDINNNPPTRRNTSHAPHLTIVFANQIYNNLVAALGLTNHVTFHTHKRGGLLDPVLSDLPEERISCHQLGKVESSDHHAVLTKIQLHVARERAAPRTIWLWEQARWQDMRDELAATDWQATLAGNAEKARAVISHLVDL</sequence>
<evidence type="ECO:0000256" key="1">
    <source>
        <dbReference type="SAM" id="MobiDB-lite"/>
    </source>
</evidence>
<evidence type="ECO:0000313" key="2">
    <source>
        <dbReference type="EMBL" id="MPC51397.1"/>
    </source>
</evidence>
<reference evidence="2 3" key="1">
    <citation type="submission" date="2019-05" db="EMBL/GenBank/DDBJ databases">
        <title>Another draft genome of Portunus trituberculatus and its Hox gene families provides insights of decapod evolution.</title>
        <authorList>
            <person name="Jeong J.-H."/>
            <person name="Song I."/>
            <person name="Kim S."/>
            <person name="Choi T."/>
            <person name="Kim D."/>
            <person name="Ryu S."/>
            <person name="Kim W."/>
        </authorList>
    </citation>
    <scope>NUCLEOTIDE SEQUENCE [LARGE SCALE GENOMIC DNA]</scope>
    <source>
        <tissue evidence="2">Muscle</tissue>
    </source>
</reference>
<feature type="compositionally biased region" description="Polar residues" evidence="1">
    <location>
        <begin position="156"/>
        <end position="166"/>
    </location>
</feature>
<dbReference type="AlphaFoldDB" id="A0A5B7G1H2"/>
<feature type="region of interest" description="Disordered" evidence="1">
    <location>
        <begin position="129"/>
        <end position="166"/>
    </location>
</feature>